<dbReference type="InterPro" id="IPR024269">
    <property type="entry name" value="DUF3791"/>
</dbReference>
<dbReference type="Pfam" id="PF12668">
    <property type="entry name" value="DUF3791"/>
    <property type="match status" value="1"/>
</dbReference>
<sequence length="72" mass="8531">MAIEAGSKKMNISPMEMYQRLEKVNLLQRLVWGCYDVMHTQSLQHVSDDLVEALHNWEERERNKQNNECPTL</sequence>
<comment type="caution">
    <text evidence="1">The sequence shown here is derived from an EMBL/GenBank/DDBJ whole genome shotgun (WGS) entry which is preliminary data.</text>
</comment>
<evidence type="ECO:0000313" key="2">
    <source>
        <dbReference type="Proteomes" id="UP000310760"/>
    </source>
</evidence>
<evidence type="ECO:0000313" key="1">
    <source>
        <dbReference type="EMBL" id="TGY66666.1"/>
    </source>
</evidence>
<reference evidence="1 2" key="1">
    <citation type="submission" date="2019-04" db="EMBL/GenBank/DDBJ databases">
        <title>Microbes associate with the intestines of laboratory mice.</title>
        <authorList>
            <person name="Navarre W."/>
            <person name="Wong E."/>
            <person name="Huang K."/>
            <person name="Tropini C."/>
            <person name="Ng K."/>
            <person name="Yu B."/>
        </authorList>
    </citation>
    <scope>NUCLEOTIDE SEQUENCE [LARGE SCALE GENOMIC DNA]</scope>
    <source>
        <strain evidence="1 2">NM22_B1</strain>
    </source>
</reference>
<gene>
    <name evidence="1" type="ORF">E5339_20785</name>
</gene>
<protein>
    <submittedName>
        <fullName evidence="1">DUF3791 domain-containing protein</fullName>
    </submittedName>
</protein>
<organism evidence="1 2">
    <name type="scientific">Phocaeicola sartorii</name>
    <dbReference type="NCBI Taxonomy" id="671267"/>
    <lineage>
        <taxon>Bacteria</taxon>
        <taxon>Pseudomonadati</taxon>
        <taxon>Bacteroidota</taxon>
        <taxon>Bacteroidia</taxon>
        <taxon>Bacteroidales</taxon>
        <taxon>Bacteroidaceae</taxon>
        <taxon>Phocaeicola</taxon>
    </lineage>
</organism>
<accession>A0A4S2FBR0</accession>
<dbReference type="EMBL" id="SRYJ01000079">
    <property type="protein sequence ID" value="TGY66666.1"/>
    <property type="molecule type" value="Genomic_DNA"/>
</dbReference>
<proteinExistence type="predicted"/>
<name>A0A4S2FBR0_9BACT</name>
<dbReference type="AlphaFoldDB" id="A0A4S2FBR0"/>
<dbReference type="Proteomes" id="UP000310760">
    <property type="component" value="Unassembled WGS sequence"/>
</dbReference>